<dbReference type="RefSeq" id="WP_207672297.1">
    <property type="nucleotide sequence ID" value="NZ_JAFREM010000006.1"/>
</dbReference>
<organism evidence="1 2">
    <name type="scientific">Candidatus Enterococcus moelleringii</name>
    <dbReference type="NCBI Taxonomy" id="2815325"/>
    <lineage>
        <taxon>Bacteria</taxon>
        <taxon>Bacillati</taxon>
        <taxon>Bacillota</taxon>
        <taxon>Bacilli</taxon>
        <taxon>Lactobacillales</taxon>
        <taxon>Enterococcaceae</taxon>
        <taxon>Enterococcus</taxon>
    </lineage>
</organism>
<evidence type="ECO:0000313" key="1">
    <source>
        <dbReference type="EMBL" id="MBO1305353.1"/>
    </source>
</evidence>
<comment type="caution">
    <text evidence="1">The sequence shown here is derived from an EMBL/GenBank/DDBJ whole genome shotgun (WGS) entry which is preliminary data.</text>
</comment>
<keyword evidence="2" id="KW-1185">Reference proteome</keyword>
<evidence type="ECO:0000313" key="2">
    <source>
        <dbReference type="Proteomes" id="UP000664601"/>
    </source>
</evidence>
<dbReference type="Proteomes" id="UP000664601">
    <property type="component" value="Unassembled WGS sequence"/>
</dbReference>
<name>A0ABS3L6V5_9ENTE</name>
<sequence length="414" mass="46073">MKKGQKWIVCGLVLAVLLATGISIKVGLDSRSEVQSQVDRKTLPGTLSKKEEEQLQQAEALAKQYDYDGAIKLLRDLDIKEAEAKITDYELQKSEAIVWSDPTLFSHLSVQPLVVSPDRAFSANANYRGNNLTIDEFSNLLNELYEREYVLVRLSDIVKKNDNGEWEFIGVTLPDGKKPLLLSQENVSYNEETAEAGLSTKLVVDRDNRVKSCYREGDNELAGNYDMVPLVDQFVWQHPEFSYRGSKGTLAVSGAEGVFGYDVSAKGKAKNKERATAVADRLKETGWTLASYSWGPINFNHSTLAIVQQDTVKYKAEVEPIIGETPLLLFPSGSDIGTWQPYNEYNPTYVYLQDAGFSVFSQQDASLESWGEFSPAYYRNSRIMVTGTALESGAAYLAPFMDTADVIDTEARGL</sequence>
<gene>
    <name evidence="1" type="ORF">JZO70_04235</name>
</gene>
<reference evidence="1 2" key="1">
    <citation type="submission" date="2021-03" db="EMBL/GenBank/DDBJ databases">
        <title>Enterococcal diversity collection.</title>
        <authorList>
            <person name="Gilmore M.S."/>
            <person name="Schwartzman J."/>
            <person name="Van Tyne D."/>
            <person name="Martin M."/>
            <person name="Earl A.M."/>
            <person name="Manson A.L."/>
            <person name="Straub T."/>
            <person name="Salamzade R."/>
            <person name="Saavedra J."/>
            <person name="Lebreton F."/>
            <person name="Prichula J."/>
            <person name="Schaufler K."/>
            <person name="Gaca A."/>
            <person name="Sgardioli B."/>
            <person name="Wagenaar J."/>
            <person name="Strong T."/>
        </authorList>
    </citation>
    <scope>NUCLEOTIDE SEQUENCE [LARGE SCALE GENOMIC DNA]</scope>
    <source>
        <strain evidence="1 2">669A</strain>
    </source>
</reference>
<dbReference type="EMBL" id="JAFREM010000006">
    <property type="protein sequence ID" value="MBO1305353.1"/>
    <property type="molecule type" value="Genomic_DNA"/>
</dbReference>
<protein>
    <submittedName>
        <fullName evidence="1">Uncharacterized protein</fullName>
    </submittedName>
</protein>
<proteinExistence type="predicted"/>
<accession>A0ABS3L6V5</accession>